<dbReference type="AlphaFoldDB" id="Q1M3W4"/>
<reference evidence="1 2" key="1">
    <citation type="journal article" date="2006" name="Genome Biol.">
        <title>The genome of Rhizobium leguminosarum has recognizable core and accessory components.</title>
        <authorList>
            <person name="Young J.W."/>
            <person name="Crossman L.C."/>
            <person name="Johnston A.W.B."/>
            <person name="Thomson N.R."/>
            <person name="Ghazoui Z.F."/>
            <person name="Hull K.H."/>
            <person name="Wexler M."/>
            <person name="Curson A.R.J."/>
            <person name="Todd J.D."/>
            <person name="Poole P.S."/>
            <person name="Mauchline T.H."/>
            <person name="East A.K."/>
            <person name="Quail M.A."/>
            <person name="Churcher C."/>
            <person name="Arrowsmith C."/>
            <person name="Cherevach A."/>
            <person name="Chillingworth T."/>
            <person name="Clarke K."/>
            <person name="Cronin A."/>
            <person name="Davis P."/>
            <person name="Fraser A."/>
            <person name="Hance Z."/>
            <person name="Hauser H."/>
            <person name="Jagels K."/>
            <person name="Moule S."/>
            <person name="Mungall K."/>
            <person name="Norbertczak H."/>
            <person name="Rabbinowitsch E."/>
            <person name="Sanders M."/>
            <person name="Simmonds M."/>
            <person name="Whitehead S."/>
            <person name="Parkhill J."/>
        </authorList>
    </citation>
    <scope>NUCLEOTIDE SEQUENCE [LARGE SCALE GENOMIC DNA]</scope>
    <source>
        <strain evidence="2">DSM 114642 / LMG 32736 / 3841</strain>
    </source>
</reference>
<keyword evidence="2" id="KW-1185">Reference proteome</keyword>
<sequence>MSIMHTFCNSDRRSSVVDDSLGLWSNGQGPVPLLRVVRTTSSLERKSCFRPSTMNWSHVLNWNYVLVLDRLRSKSIKPTRADVHTWRTDVVSSNQCYGRFRGAATIASMTEKRRSCRTLIAQ</sequence>
<evidence type="ECO:0000313" key="1">
    <source>
        <dbReference type="EMBL" id="CAK12210.1"/>
    </source>
</evidence>
<gene>
    <name evidence="1" type="ordered locus">pRL120501</name>
</gene>
<organism evidence="1 2">
    <name type="scientific">Rhizobium johnstonii (strain DSM 114642 / LMG 32736 / 3841)</name>
    <name type="common">Rhizobium leguminosarum bv. viciae</name>
    <dbReference type="NCBI Taxonomy" id="216596"/>
    <lineage>
        <taxon>Bacteria</taxon>
        <taxon>Pseudomonadati</taxon>
        <taxon>Pseudomonadota</taxon>
        <taxon>Alphaproteobacteria</taxon>
        <taxon>Hyphomicrobiales</taxon>
        <taxon>Rhizobiaceae</taxon>
        <taxon>Rhizobium/Agrobacterium group</taxon>
        <taxon>Rhizobium</taxon>
        <taxon>Rhizobium johnstonii</taxon>
    </lineage>
</organism>
<dbReference type="KEGG" id="rle:pRL120501"/>
<dbReference type="EMBL" id="AM236086">
    <property type="protein sequence ID" value="CAK12210.1"/>
    <property type="molecule type" value="Genomic_DNA"/>
</dbReference>
<proteinExistence type="predicted"/>
<name>Q1M3W4_RHIJ3</name>
<dbReference type="Proteomes" id="UP000006575">
    <property type="component" value="Plasmid pRL12"/>
</dbReference>
<dbReference type="EnsemblBacteria" id="CAK12210">
    <property type="protein sequence ID" value="CAK12210"/>
    <property type="gene ID" value="pRL120501"/>
</dbReference>
<geneLocation type="plasmid" evidence="2">
    <name>pRL12</name>
</geneLocation>
<evidence type="ECO:0000313" key="2">
    <source>
        <dbReference type="Proteomes" id="UP000006575"/>
    </source>
</evidence>
<accession>Q1M3W4</accession>
<dbReference type="HOGENOM" id="CLU_2024869_0_0_5"/>
<protein>
    <submittedName>
        <fullName evidence="1">Uncharacterized protein</fullName>
    </submittedName>
</protein>